<proteinExistence type="predicted"/>
<dbReference type="Pfam" id="PF00534">
    <property type="entry name" value="Glycos_transf_1"/>
    <property type="match status" value="1"/>
</dbReference>
<keyword evidence="7" id="KW-1185">Reference proteome</keyword>
<dbReference type="SUPFAM" id="SSF53756">
    <property type="entry name" value="UDP-Glycosyltransferase/glycogen phosphorylase"/>
    <property type="match status" value="1"/>
</dbReference>
<dbReference type="OrthoDB" id="9810929at2"/>
<feature type="domain" description="Glycosyltransferase subfamily 4-like N-terminal" evidence="5">
    <location>
        <begin position="28"/>
        <end position="200"/>
    </location>
</feature>
<dbReference type="InterPro" id="IPR028098">
    <property type="entry name" value="Glyco_trans_4-like_N"/>
</dbReference>
<gene>
    <name evidence="6" type="ORF">C8046_12435</name>
</gene>
<dbReference type="Pfam" id="PF13439">
    <property type="entry name" value="Glyco_transf_4"/>
    <property type="match status" value="1"/>
</dbReference>
<dbReference type="EMBL" id="PYHR01000002">
    <property type="protein sequence ID" value="PWD51347.1"/>
    <property type="molecule type" value="Genomic_DNA"/>
</dbReference>
<evidence type="ECO:0000256" key="2">
    <source>
        <dbReference type="ARBA" id="ARBA00022676"/>
    </source>
</evidence>
<dbReference type="Gene3D" id="3.40.50.2000">
    <property type="entry name" value="Glycogen Phosphorylase B"/>
    <property type="match status" value="2"/>
</dbReference>
<feature type="domain" description="Glycosyl transferase family 1" evidence="4">
    <location>
        <begin position="205"/>
        <end position="371"/>
    </location>
</feature>
<dbReference type="InterPro" id="IPR050194">
    <property type="entry name" value="Glycosyltransferase_grp1"/>
</dbReference>
<protein>
    <recommendedName>
        <fullName evidence="1">D-inositol 3-phosphate glycosyltransferase</fullName>
    </recommendedName>
</protein>
<comment type="caution">
    <text evidence="6">The sequence shown here is derived from an EMBL/GenBank/DDBJ whole genome shotgun (WGS) entry which is preliminary data.</text>
</comment>
<keyword evidence="2" id="KW-0328">Glycosyltransferase</keyword>
<dbReference type="Proteomes" id="UP000245166">
    <property type="component" value="Unassembled WGS sequence"/>
</dbReference>
<organism evidence="6 7">
    <name type="scientific">Serinibacter arcticus</name>
    <dbReference type="NCBI Taxonomy" id="1655435"/>
    <lineage>
        <taxon>Bacteria</taxon>
        <taxon>Bacillati</taxon>
        <taxon>Actinomycetota</taxon>
        <taxon>Actinomycetes</taxon>
        <taxon>Micrococcales</taxon>
        <taxon>Beutenbergiaceae</taxon>
        <taxon>Serinibacter</taxon>
    </lineage>
</organism>
<dbReference type="GO" id="GO:0016757">
    <property type="term" value="F:glycosyltransferase activity"/>
    <property type="evidence" value="ECO:0007669"/>
    <property type="project" value="UniProtKB-KW"/>
</dbReference>
<dbReference type="PANTHER" id="PTHR45947:SF3">
    <property type="entry name" value="SULFOQUINOVOSYL TRANSFERASE SQD2"/>
    <property type="match status" value="1"/>
</dbReference>
<sequence length="404" mass="42304">MGGVPSSLRVGIVCLHTDPYAPPGSGDVGGMNVVVRHTCDALARAGHRVEVITRWSDPATAGREEIDGVVVHRLAVGPPRTVLKGENEAFMDDFGRELALLGPMDLLHSHHWFSGIAALPVARSWGVPHLQSFHSIAAPESTDLSAGERPESPGRLQGEAFLAQQSDGVLAVSRAEAMTALERLGAPPERLTVVYPGVDSALFHPAPETPGKRSSVLVAARLEPLKGVDLAIRALALLPVERRPLLRIAGGATADASFGPELLELAAGLGLRDDVELLGPQSRTGLADLMRSSTMVMVPSHSETYGLVALEAAASGVPVIASATGGLVEAVRDGTTGLLVQGRRPQDWAAAVDRLLAEPELRERLGRQGREHAVARTWDSVGAVVARAYRGVVVGAGVSAVGRA</sequence>
<evidence type="ECO:0000313" key="6">
    <source>
        <dbReference type="EMBL" id="PWD51347.1"/>
    </source>
</evidence>
<evidence type="ECO:0000259" key="5">
    <source>
        <dbReference type="Pfam" id="PF13439"/>
    </source>
</evidence>
<dbReference type="PANTHER" id="PTHR45947">
    <property type="entry name" value="SULFOQUINOVOSYL TRANSFERASE SQD2"/>
    <property type="match status" value="1"/>
</dbReference>
<accession>A0A2U1ZWH6</accession>
<evidence type="ECO:0000256" key="3">
    <source>
        <dbReference type="ARBA" id="ARBA00022679"/>
    </source>
</evidence>
<evidence type="ECO:0000313" key="7">
    <source>
        <dbReference type="Proteomes" id="UP000245166"/>
    </source>
</evidence>
<dbReference type="AlphaFoldDB" id="A0A2U1ZWH6"/>
<dbReference type="InterPro" id="IPR001296">
    <property type="entry name" value="Glyco_trans_1"/>
</dbReference>
<evidence type="ECO:0000256" key="1">
    <source>
        <dbReference type="ARBA" id="ARBA00021292"/>
    </source>
</evidence>
<name>A0A2U1ZWH6_9MICO</name>
<reference evidence="6 7" key="1">
    <citation type="submission" date="2018-03" db="EMBL/GenBank/DDBJ databases">
        <title>Genome assembly of novel Miniimonas species PCH200.</title>
        <authorList>
            <person name="Thakur V."/>
            <person name="Kumar V."/>
            <person name="Singh D."/>
        </authorList>
    </citation>
    <scope>NUCLEOTIDE SEQUENCE [LARGE SCALE GENOMIC DNA]</scope>
    <source>
        <strain evidence="6 7">PCH200</strain>
    </source>
</reference>
<keyword evidence="3" id="KW-0808">Transferase</keyword>
<evidence type="ECO:0000259" key="4">
    <source>
        <dbReference type="Pfam" id="PF00534"/>
    </source>
</evidence>
<dbReference type="GO" id="GO:1901137">
    <property type="term" value="P:carbohydrate derivative biosynthetic process"/>
    <property type="evidence" value="ECO:0007669"/>
    <property type="project" value="UniProtKB-ARBA"/>
</dbReference>